<protein>
    <recommendedName>
        <fullName evidence="6">E3 ubiquitin-protein ligase</fullName>
        <ecNumber evidence="6">2.3.2.27</ecNumber>
    </recommendedName>
</protein>
<dbReference type="GO" id="GO:0008270">
    <property type="term" value="F:zinc ion binding"/>
    <property type="evidence" value="ECO:0007669"/>
    <property type="project" value="UniProtKB-KW"/>
</dbReference>
<evidence type="ECO:0000313" key="10">
    <source>
        <dbReference type="Proteomes" id="UP000235965"/>
    </source>
</evidence>
<organism evidence="9 10">
    <name type="scientific">Cryptotermes secundus</name>
    <dbReference type="NCBI Taxonomy" id="105785"/>
    <lineage>
        <taxon>Eukaryota</taxon>
        <taxon>Metazoa</taxon>
        <taxon>Ecdysozoa</taxon>
        <taxon>Arthropoda</taxon>
        <taxon>Hexapoda</taxon>
        <taxon>Insecta</taxon>
        <taxon>Pterygota</taxon>
        <taxon>Neoptera</taxon>
        <taxon>Polyneoptera</taxon>
        <taxon>Dictyoptera</taxon>
        <taxon>Blattodea</taxon>
        <taxon>Blattoidea</taxon>
        <taxon>Termitoidae</taxon>
        <taxon>Kalotermitidae</taxon>
        <taxon>Cryptotermitinae</taxon>
        <taxon>Cryptotermes</taxon>
    </lineage>
</organism>
<dbReference type="InterPro" id="IPR001841">
    <property type="entry name" value="Znf_RING"/>
</dbReference>
<evidence type="ECO:0000256" key="5">
    <source>
        <dbReference type="PROSITE-ProRule" id="PRU00175"/>
    </source>
</evidence>
<dbReference type="InParanoid" id="A0A2J7QN49"/>
<dbReference type="PROSITE" id="PS50089">
    <property type="entry name" value="ZF_RING_2"/>
    <property type="match status" value="1"/>
</dbReference>
<dbReference type="AlphaFoldDB" id="A0A2J7QN49"/>
<feature type="compositionally biased region" description="Basic and acidic residues" evidence="7">
    <location>
        <begin position="513"/>
        <end position="523"/>
    </location>
</feature>
<dbReference type="OrthoDB" id="8189416at2759"/>
<dbReference type="GO" id="GO:0016567">
    <property type="term" value="P:protein ubiquitination"/>
    <property type="evidence" value="ECO:0007669"/>
    <property type="project" value="UniProtKB-UniPathway"/>
</dbReference>
<feature type="region of interest" description="Disordered" evidence="7">
    <location>
        <begin position="492"/>
        <end position="523"/>
    </location>
</feature>
<keyword evidence="6" id="KW-0833">Ubl conjugation pathway</keyword>
<comment type="caution">
    <text evidence="9">The sequence shown here is derived from an EMBL/GenBank/DDBJ whole genome shotgun (WGS) entry which is preliminary data.</text>
</comment>
<feature type="region of interest" description="Disordered" evidence="7">
    <location>
        <begin position="402"/>
        <end position="439"/>
    </location>
</feature>
<dbReference type="InterPro" id="IPR004162">
    <property type="entry name" value="SINA-like_animal"/>
</dbReference>
<dbReference type="Gene3D" id="3.30.40.10">
    <property type="entry name" value="Zinc/RING finger domain, C3HC4 (zinc finger)"/>
    <property type="match status" value="1"/>
</dbReference>
<dbReference type="InterPro" id="IPR018121">
    <property type="entry name" value="7-in-absentia-prot_TRAF-dom"/>
</dbReference>
<evidence type="ECO:0000256" key="1">
    <source>
        <dbReference type="ARBA" id="ARBA00009119"/>
    </source>
</evidence>
<reference evidence="9 10" key="1">
    <citation type="submission" date="2017-12" db="EMBL/GenBank/DDBJ databases">
        <title>Hemimetabolous genomes reveal molecular basis of termite eusociality.</title>
        <authorList>
            <person name="Harrison M.C."/>
            <person name="Jongepier E."/>
            <person name="Robertson H.M."/>
            <person name="Arning N."/>
            <person name="Bitard-Feildel T."/>
            <person name="Chao H."/>
            <person name="Childers C.P."/>
            <person name="Dinh H."/>
            <person name="Doddapaneni H."/>
            <person name="Dugan S."/>
            <person name="Gowin J."/>
            <person name="Greiner C."/>
            <person name="Han Y."/>
            <person name="Hu H."/>
            <person name="Hughes D.S.T."/>
            <person name="Huylmans A.-K."/>
            <person name="Kemena C."/>
            <person name="Kremer L.P.M."/>
            <person name="Lee S.L."/>
            <person name="Lopez-Ezquerra A."/>
            <person name="Mallet L."/>
            <person name="Monroy-Kuhn J.M."/>
            <person name="Moser A."/>
            <person name="Murali S.C."/>
            <person name="Muzny D.M."/>
            <person name="Otani S."/>
            <person name="Piulachs M.-D."/>
            <person name="Poelchau M."/>
            <person name="Qu J."/>
            <person name="Schaub F."/>
            <person name="Wada-Katsumata A."/>
            <person name="Worley K.C."/>
            <person name="Xie Q."/>
            <person name="Ylla G."/>
            <person name="Poulsen M."/>
            <person name="Gibbs R.A."/>
            <person name="Schal C."/>
            <person name="Richards S."/>
            <person name="Belles X."/>
            <person name="Korb J."/>
            <person name="Bornberg-Bauer E."/>
        </authorList>
    </citation>
    <scope>NUCLEOTIDE SEQUENCE [LARGE SCALE GENOMIC DNA]</scope>
    <source>
        <tissue evidence="9">Whole body</tissue>
    </source>
</reference>
<evidence type="ECO:0000256" key="6">
    <source>
        <dbReference type="RuleBase" id="RU201113"/>
    </source>
</evidence>
<evidence type="ECO:0000259" key="8">
    <source>
        <dbReference type="PROSITE" id="PS50089"/>
    </source>
</evidence>
<dbReference type="GO" id="GO:0061630">
    <property type="term" value="F:ubiquitin protein ligase activity"/>
    <property type="evidence" value="ECO:0007669"/>
    <property type="project" value="UniProtKB-EC"/>
</dbReference>
<accession>A0A2J7QN49</accession>
<evidence type="ECO:0000256" key="3">
    <source>
        <dbReference type="ARBA" id="ARBA00022771"/>
    </source>
</evidence>
<comment type="domain">
    <text evidence="6">The RING-type zinc finger domain is essential for ubiquitin ligase activity.</text>
</comment>
<dbReference type="Gene3D" id="2.60.210.10">
    <property type="entry name" value="Apoptosis, Tumor Necrosis Factor Receptor Associated Protein 2, Chain A"/>
    <property type="match status" value="1"/>
</dbReference>
<dbReference type="Proteomes" id="UP000235965">
    <property type="component" value="Unassembled WGS sequence"/>
</dbReference>
<dbReference type="GO" id="GO:0043161">
    <property type="term" value="P:proteasome-mediated ubiquitin-dependent protein catabolic process"/>
    <property type="evidence" value="ECO:0007669"/>
    <property type="project" value="TreeGrafter"/>
</dbReference>
<comment type="catalytic activity">
    <reaction evidence="6">
        <text>S-ubiquitinyl-[E2 ubiquitin-conjugating enzyme]-L-cysteine + [acceptor protein]-L-lysine = [E2 ubiquitin-conjugating enzyme]-L-cysteine + N(6)-ubiquitinyl-[acceptor protein]-L-lysine.</text>
        <dbReference type="EC" id="2.3.2.27"/>
    </reaction>
</comment>
<evidence type="ECO:0000256" key="4">
    <source>
        <dbReference type="ARBA" id="ARBA00022833"/>
    </source>
</evidence>
<comment type="function">
    <text evidence="6">E3 ubiquitin-protein ligase that mediates ubiquitination and subsequent proteasomal degradation of target proteins. E3 ubiquitin ligases accept ubiquitin from an E2 ubiquitin-conjugating enzyme in the form of a thioester and then directly transfers the ubiquitin to targeted substrates.</text>
</comment>
<dbReference type="PANTHER" id="PTHR45877">
    <property type="entry name" value="E3 UBIQUITIN-PROTEIN LIGASE SIAH2"/>
    <property type="match status" value="1"/>
</dbReference>
<keyword evidence="10" id="KW-1185">Reference proteome</keyword>
<evidence type="ECO:0000313" key="9">
    <source>
        <dbReference type="EMBL" id="PNF30011.1"/>
    </source>
</evidence>
<dbReference type="InterPro" id="IPR049548">
    <property type="entry name" value="Sina-like_RING"/>
</dbReference>
<dbReference type="EMBL" id="NEVH01013199">
    <property type="protein sequence ID" value="PNF30011.1"/>
    <property type="molecule type" value="Genomic_DNA"/>
</dbReference>
<comment type="similarity">
    <text evidence="1 6">Belongs to the SINA (Seven in absentia) family.</text>
</comment>
<dbReference type="GO" id="GO:0005737">
    <property type="term" value="C:cytoplasm"/>
    <property type="evidence" value="ECO:0007669"/>
    <property type="project" value="InterPro"/>
</dbReference>
<name>A0A2J7QN49_9NEOP</name>
<comment type="domain">
    <text evidence="6">The SBD domain (substrate-binding domain) mediates the interaction with substrate proteins. It is related to the TRAF family.</text>
</comment>
<dbReference type="Pfam" id="PF03145">
    <property type="entry name" value="Sina_TRAF"/>
    <property type="match status" value="1"/>
</dbReference>
<dbReference type="EC" id="2.3.2.27" evidence="6"/>
<dbReference type="PANTHER" id="PTHR45877:SF2">
    <property type="entry name" value="E3 UBIQUITIN-PROTEIN LIGASE SINA-RELATED"/>
    <property type="match status" value="1"/>
</dbReference>
<dbReference type="GO" id="GO:0031624">
    <property type="term" value="F:ubiquitin conjugating enzyme binding"/>
    <property type="evidence" value="ECO:0007669"/>
    <property type="project" value="TreeGrafter"/>
</dbReference>
<keyword evidence="4 6" id="KW-0862">Zinc</keyword>
<evidence type="ECO:0000256" key="2">
    <source>
        <dbReference type="ARBA" id="ARBA00022723"/>
    </source>
</evidence>
<dbReference type="SUPFAM" id="SSF57850">
    <property type="entry name" value="RING/U-box"/>
    <property type="match status" value="1"/>
</dbReference>
<gene>
    <name evidence="9" type="ORF">B7P43_G05838</name>
</gene>
<feature type="domain" description="RING-type" evidence="8">
    <location>
        <begin position="18"/>
        <end position="53"/>
    </location>
</feature>
<sequence>MDQSPKDVDQGIMKELECPVCFEYMKPPISMCENGHSICNDCKLKLNNCPFCKKSFLKVRNLALESLATMLVSTNNSPKNSDSSPKNYKCPFATISNEDCVWSGALLDMKNHIKSGHSDGNDTHESTGRFNVILTNLSPENHYRKVVSIDDELFYVVWEIEDGRFFCSVLYVGPKKKSSRFTYMFSITTENGINKISMSFKTQSVVKNMKDIFTPGDCVLLHYDTVLKFLNSNKHLVCDFDIRPIETVSDVVKNNSKSGQSNAFTSDADGYTVKREFIGKQTSPFESEFPVSYTNNPRGAYSDISWNGRGARRGRGYAHGRFVRGGRRGVVHRSVESHYEGESKPRDFQQRGRHLGKYSKMGRSLTDLRDEATYQAEMDTLHAIVQETRLKVNSSSILSPAKTVSVDQHTNISGLGKSQDNEPKVKSPGSSAAKNVSDDEFNEVSVLGKSQDKIQKNVPKVKSPSSEQTLFVSAVGKSLNYFQADGSLVRPPSSVATVNCPPSEKPNVPEMGKSQDEFQAKDPKIKSCSSLTTSKYVSGEHVTDASELDKARDKIKSIYPTLSSSRSTTADYYKIVSSSPFDTLHDQAQANDAKVKSSPDVSTVKDTRSFENLDLFSRSPENNQTDTPTLSERTWKCFLCGHFAPLKPPKHDLPLIEIAHPGANWKCKLCGQWRP</sequence>
<keyword evidence="3 5" id="KW-0863">Zinc-finger</keyword>
<dbReference type="STRING" id="105785.A0A2J7QN49"/>
<feature type="compositionally biased region" description="Polar residues" evidence="7">
    <location>
        <begin position="405"/>
        <end position="418"/>
    </location>
</feature>
<dbReference type="UniPathway" id="UPA00143"/>
<evidence type="ECO:0000256" key="7">
    <source>
        <dbReference type="SAM" id="MobiDB-lite"/>
    </source>
</evidence>
<comment type="pathway">
    <text evidence="6">Protein modification; protein ubiquitination.</text>
</comment>
<proteinExistence type="inferred from homology"/>
<dbReference type="Pfam" id="PF21362">
    <property type="entry name" value="Sina_RING"/>
    <property type="match status" value="1"/>
</dbReference>
<dbReference type="InterPro" id="IPR013083">
    <property type="entry name" value="Znf_RING/FYVE/PHD"/>
</dbReference>
<keyword evidence="2 6" id="KW-0479">Metal-binding</keyword>
<dbReference type="InterPro" id="IPR008974">
    <property type="entry name" value="TRAF-like"/>
</dbReference>
<dbReference type="EMBL" id="NEVH01013199">
    <property type="protein sequence ID" value="PNF30012.1"/>
    <property type="molecule type" value="Genomic_DNA"/>
</dbReference>